<keyword evidence="1" id="KW-1133">Transmembrane helix</keyword>
<evidence type="ECO:0000313" key="3">
    <source>
        <dbReference type="Proteomes" id="UP000619293"/>
    </source>
</evidence>
<protein>
    <submittedName>
        <fullName evidence="2">Uncharacterized protein</fullName>
    </submittedName>
</protein>
<reference evidence="2 3" key="1">
    <citation type="submission" date="2021-01" db="EMBL/GenBank/DDBJ databases">
        <title>Whole genome shotgun sequence of Catellatospora chokoriensis NBRC 107358.</title>
        <authorList>
            <person name="Komaki H."/>
            <person name="Tamura T."/>
        </authorList>
    </citation>
    <scope>NUCLEOTIDE SEQUENCE [LARGE SCALE GENOMIC DNA]</scope>
    <source>
        <strain evidence="2 3">NBRC 107358</strain>
    </source>
</reference>
<dbReference type="AlphaFoldDB" id="A0A8J3K039"/>
<keyword evidence="1" id="KW-0472">Membrane</keyword>
<name>A0A8J3K039_9ACTN</name>
<evidence type="ECO:0000256" key="1">
    <source>
        <dbReference type="SAM" id="Phobius"/>
    </source>
</evidence>
<accession>A0A8J3K039</accession>
<organism evidence="2 3">
    <name type="scientific">Catellatospora chokoriensis</name>
    <dbReference type="NCBI Taxonomy" id="310353"/>
    <lineage>
        <taxon>Bacteria</taxon>
        <taxon>Bacillati</taxon>
        <taxon>Actinomycetota</taxon>
        <taxon>Actinomycetes</taxon>
        <taxon>Micromonosporales</taxon>
        <taxon>Micromonosporaceae</taxon>
        <taxon>Catellatospora</taxon>
    </lineage>
</organism>
<dbReference type="EMBL" id="BONG01000087">
    <property type="protein sequence ID" value="GIF94247.1"/>
    <property type="molecule type" value="Genomic_DNA"/>
</dbReference>
<gene>
    <name evidence="2" type="ORF">Cch02nite_76910</name>
</gene>
<evidence type="ECO:0000313" key="2">
    <source>
        <dbReference type="EMBL" id="GIF94247.1"/>
    </source>
</evidence>
<keyword evidence="1" id="KW-0812">Transmembrane</keyword>
<proteinExistence type="predicted"/>
<keyword evidence="3" id="KW-1185">Reference proteome</keyword>
<sequence>MSPRHTRNRRGGALLLAVGLLAATVGSFGFVLSKLWDLTDQGTRSATTERAGVGYLRPLNHLLAALVEARSATLGSGAELAGVRAAFDETAAAETRWGADLGTGERWRHLRERSDVLLAAPGTGRAAYQRYDELIALTTGMMDFVGDSSQLTVDAELGSVYLIDIALTQMPAVLLGGAQITDEAVQARQAEDAARQLAAIRISTARYVVATSADVVGTNLDKVTNSAAGPEVSEALLVAVDPFRAAIDAVAPPAPLRPTAVDLDAPELRNAVGQVTAAFRPLADAVLVALDKVLATRIDGFTDERRSAYAATAAGVVVGAALLWWAVPAAGRRGGKRDDGRLGRDLPDIARVAGDLPQLDPQQLLAIEELQHVGRAVRAHDRGRVDDVR</sequence>
<feature type="transmembrane region" description="Helical" evidence="1">
    <location>
        <begin position="308"/>
        <end position="327"/>
    </location>
</feature>
<comment type="caution">
    <text evidence="2">The sequence shown here is derived from an EMBL/GenBank/DDBJ whole genome shotgun (WGS) entry which is preliminary data.</text>
</comment>
<dbReference type="RefSeq" id="WP_191837927.1">
    <property type="nucleotide sequence ID" value="NZ_BAAALB010000030.1"/>
</dbReference>
<dbReference type="Proteomes" id="UP000619293">
    <property type="component" value="Unassembled WGS sequence"/>
</dbReference>